<accession>A0AAU7ATW6</accession>
<proteinExistence type="predicted"/>
<evidence type="ECO:0000313" key="2">
    <source>
        <dbReference type="EMBL" id="XAY05131.1"/>
    </source>
</evidence>
<protein>
    <recommendedName>
        <fullName evidence="1">CHK kinase-like domain-containing protein</fullName>
    </recommendedName>
</protein>
<organism evidence="2">
    <name type="scientific">Paraconexibacter sp. AEG42_29</name>
    <dbReference type="NCBI Taxonomy" id="2997339"/>
    <lineage>
        <taxon>Bacteria</taxon>
        <taxon>Bacillati</taxon>
        <taxon>Actinomycetota</taxon>
        <taxon>Thermoleophilia</taxon>
        <taxon>Solirubrobacterales</taxon>
        <taxon>Paraconexibacteraceae</taxon>
        <taxon>Paraconexibacter</taxon>
    </lineage>
</organism>
<dbReference type="InterPro" id="IPR011009">
    <property type="entry name" value="Kinase-like_dom_sf"/>
</dbReference>
<dbReference type="EMBL" id="CP114014">
    <property type="protein sequence ID" value="XAY05131.1"/>
    <property type="molecule type" value="Genomic_DNA"/>
</dbReference>
<dbReference type="PANTHER" id="PTHR11012:SF30">
    <property type="entry name" value="PROTEIN KINASE-LIKE DOMAIN-CONTAINING"/>
    <property type="match status" value="1"/>
</dbReference>
<dbReference type="PANTHER" id="PTHR11012">
    <property type="entry name" value="PROTEIN KINASE-LIKE DOMAIN-CONTAINING"/>
    <property type="match status" value="1"/>
</dbReference>
<dbReference type="Pfam" id="PF02958">
    <property type="entry name" value="EcKL"/>
    <property type="match status" value="1"/>
</dbReference>
<evidence type="ECO:0000259" key="1">
    <source>
        <dbReference type="SMART" id="SM00587"/>
    </source>
</evidence>
<gene>
    <name evidence="2" type="ORF">DSM112329_01975</name>
</gene>
<dbReference type="SUPFAM" id="SSF56112">
    <property type="entry name" value="Protein kinase-like (PK-like)"/>
    <property type="match status" value="1"/>
</dbReference>
<dbReference type="KEGG" id="parq:DSM112329_01975"/>
<dbReference type="RefSeq" id="WP_354701649.1">
    <property type="nucleotide sequence ID" value="NZ_CP114014.1"/>
</dbReference>
<dbReference type="Gene3D" id="3.90.1200.10">
    <property type="match status" value="1"/>
</dbReference>
<feature type="domain" description="CHK kinase-like" evidence="1">
    <location>
        <begin position="118"/>
        <end position="297"/>
    </location>
</feature>
<dbReference type="InterPro" id="IPR015897">
    <property type="entry name" value="CHK_kinase-like"/>
</dbReference>
<dbReference type="InterPro" id="IPR004119">
    <property type="entry name" value="EcKL"/>
</dbReference>
<sequence>MTPALLDRIDQIDAAWIEAVLHGAGHDGARVSAFRATPVGAGNVSDTVRLDIEYAAAADAPASVVAKFRPSDPAVHQHGLGSGAYHREIGAYRAISEKAACRIPELYWVGGDETNINLVVEDLTQTATPGNQVAGCSVDEARAVLTELARVHSAFAPLDEATAPAWPIRMADVCDYWAGTTRTGADLALARFRGRLDDRDLELVDTAGRRVREWYLLPQTRLTLTHGDPRVDNVLFERLDAGAVGAVVIDWQVTGLRNPMYDVGYFLSGSIDAADRKAHEHALIDGYLEVYAAGGAEYGRDEALADYRTQLLSGLMITTAAIAVLPDNEQVNALICALLERNCAAAADWDAFAGF</sequence>
<reference evidence="2" key="1">
    <citation type="submission" date="2022-12" db="EMBL/GenBank/DDBJ databases">
        <title>Paraconexibacter alkalitolerans sp. nov. and Baekduia alba sp. nov., isolated from soil and emended description of the genera Paraconexibacter (Chun et al., 2020) and Baekduia (An et al., 2020).</title>
        <authorList>
            <person name="Vieira S."/>
            <person name="Huber K.J."/>
            <person name="Geppert A."/>
            <person name="Wolf J."/>
            <person name="Neumann-Schaal M."/>
            <person name="Muesken M."/>
            <person name="Overmann J."/>
        </authorList>
    </citation>
    <scope>NUCLEOTIDE SEQUENCE</scope>
    <source>
        <strain evidence="2">AEG42_29</strain>
    </source>
</reference>
<name>A0AAU7ATW6_9ACTN</name>
<dbReference type="AlphaFoldDB" id="A0AAU7ATW6"/>
<dbReference type="SMART" id="SM00587">
    <property type="entry name" value="CHK"/>
    <property type="match status" value="1"/>
</dbReference>